<evidence type="ECO:0000313" key="3">
    <source>
        <dbReference type="Proteomes" id="UP001549363"/>
    </source>
</evidence>
<gene>
    <name evidence="2" type="ORF">ABIA69_003755</name>
</gene>
<keyword evidence="3" id="KW-1185">Reference proteome</keyword>
<accession>A0ABV2PPU1</accession>
<dbReference type="RefSeq" id="WP_354472549.1">
    <property type="nucleotide sequence ID" value="NZ_JBEPSB010000022.1"/>
</dbReference>
<feature type="domain" description="Replication-associated protein ORF2/G2P" evidence="1">
    <location>
        <begin position="106"/>
        <end position="191"/>
    </location>
</feature>
<dbReference type="EMBL" id="JBEPSB010000022">
    <property type="protein sequence ID" value="MET4562564.1"/>
    <property type="molecule type" value="Genomic_DNA"/>
</dbReference>
<dbReference type="Proteomes" id="UP001549363">
    <property type="component" value="Unassembled WGS sequence"/>
</dbReference>
<evidence type="ECO:0000313" key="2">
    <source>
        <dbReference type="EMBL" id="MET4562564.1"/>
    </source>
</evidence>
<dbReference type="Pfam" id="PF23343">
    <property type="entry name" value="REP_ORF2-G2P"/>
    <property type="match status" value="1"/>
</dbReference>
<comment type="caution">
    <text evidence="2">The sequence shown here is derived from an EMBL/GenBank/DDBJ whole genome shotgun (WGS) entry which is preliminary data.</text>
</comment>
<sequence length="284" mass="33789">MEYYDSEMKRIGDYIKVKRYGKKIRKRDTSKKTKAERQVEIMKVERDSGLSTIEKMIKIAILKNNGAKEREYSMKEKREPKARKLTMKEKETFGDLMDMNFMLGDKYVTLTYAKENVSLEQASRDFDNWIKRMRDKYSDFKYLAVRSFQNRGTVHFHVLINIPDIPTGELRNGVFQDIWGHGIVNVKNIYSPQFIDKYARLKNYLIKNLFEFKADKRSFGKRLYLQSSNLEKPKIIKGNYTEIMESLKNLEGNLKKVDGYKITVDFLNYIQSTTFKIMWFKNEN</sequence>
<reference evidence="2 3" key="1">
    <citation type="submission" date="2024-06" db="EMBL/GenBank/DDBJ databases">
        <title>Sorghum-associated microbial communities from plants grown in Nebraska, USA.</title>
        <authorList>
            <person name="Schachtman D."/>
        </authorList>
    </citation>
    <scope>NUCLEOTIDE SEQUENCE [LARGE SCALE GENOMIC DNA]</scope>
    <source>
        <strain evidence="2 3">736</strain>
    </source>
</reference>
<proteinExistence type="predicted"/>
<name>A0ABV2PPU1_9BACI</name>
<dbReference type="InterPro" id="IPR056906">
    <property type="entry name" value="ORF2/G2P_dom"/>
</dbReference>
<protein>
    <recommendedName>
        <fullName evidence="1">Replication-associated protein ORF2/G2P domain-containing protein</fullName>
    </recommendedName>
</protein>
<evidence type="ECO:0000259" key="1">
    <source>
        <dbReference type="Pfam" id="PF23343"/>
    </source>
</evidence>
<organism evidence="2 3">
    <name type="scientific">Lysinibacillus parviboronicapiens</name>
    <dbReference type="NCBI Taxonomy" id="436516"/>
    <lineage>
        <taxon>Bacteria</taxon>
        <taxon>Bacillati</taxon>
        <taxon>Bacillota</taxon>
        <taxon>Bacilli</taxon>
        <taxon>Bacillales</taxon>
        <taxon>Bacillaceae</taxon>
        <taxon>Lysinibacillus</taxon>
    </lineage>
</organism>